<keyword evidence="1" id="KW-0812">Transmembrane</keyword>
<dbReference type="Pfam" id="PF13400">
    <property type="entry name" value="Tad"/>
    <property type="match status" value="1"/>
</dbReference>
<keyword evidence="1" id="KW-0472">Membrane</keyword>
<dbReference type="RefSeq" id="WP_085852374.1">
    <property type="nucleotide sequence ID" value="NZ_FOPF01000001.1"/>
</dbReference>
<gene>
    <name evidence="3" type="ORF">PAM7066_00342</name>
</gene>
<evidence type="ECO:0000313" key="3">
    <source>
        <dbReference type="EMBL" id="SLN15719.1"/>
    </source>
</evidence>
<dbReference type="OrthoDB" id="7522752at2"/>
<name>A0A1Y5REK3_9RHOB</name>
<keyword evidence="1" id="KW-1133">Transmembrane helix</keyword>
<accession>A0A1Y5REK3</accession>
<dbReference type="AlphaFoldDB" id="A0A1Y5REK3"/>
<reference evidence="3 4" key="1">
    <citation type="submission" date="2017-03" db="EMBL/GenBank/DDBJ databases">
        <authorList>
            <person name="Afonso C.L."/>
            <person name="Miller P.J."/>
            <person name="Scott M.A."/>
            <person name="Spackman E."/>
            <person name="Goraichik I."/>
            <person name="Dimitrov K.M."/>
            <person name="Suarez D.L."/>
            <person name="Swayne D.E."/>
        </authorList>
    </citation>
    <scope>NUCLEOTIDE SEQUENCE [LARGE SCALE GENOMIC DNA]</scope>
    <source>
        <strain evidence="3 4">CECT 7066</strain>
    </source>
</reference>
<protein>
    <submittedName>
        <fullName evidence="3">von Willebrand factor type A domain protein</fullName>
    </submittedName>
</protein>
<dbReference type="Gene3D" id="3.40.50.410">
    <property type="entry name" value="von Willebrand factor, type A domain"/>
    <property type="match status" value="1"/>
</dbReference>
<feature type="transmembrane region" description="Helical" evidence="1">
    <location>
        <begin position="29"/>
        <end position="51"/>
    </location>
</feature>
<organism evidence="3 4">
    <name type="scientific">Palleronia marisminoris</name>
    <dbReference type="NCBI Taxonomy" id="315423"/>
    <lineage>
        <taxon>Bacteria</taxon>
        <taxon>Pseudomonadati</taxon>
        <taxon>Pseudomonadota</taxon>
        <taxon>Alphaproteobacteria</taxon>
        <taxon>Rhodobacterales</taxon>
        <taxon>Roseobacteraceae</taxon>
        <taxon>Palleronia</taxon>
    </lineage>
</organism>
<dbReference type="InterPro" id="IPR028087">
    <property type="entry name" value="Tad_N"/>
</dbReference>
<sequence>MAARSDTIAPRHRLRHRVSAFARAEDGSFVILTLFFFAAIFLTGGVVVDLLRHDYQRTQLQTTLDNAVLAAADLDQSLDPEGVVADYFAKAGLADALTDIQVTSRINSRAVSANAELSLPTMFMHALGVDDLGGAAGATAREDIRDIEISMALDISGSMGNHGRLGYMKTAAKEFVDKMLLDGNGNPIEGEVSINIVPYATQVNAGADILAQMAVTHSHGYSHCLDFSAGAFRTVEMSPTTPYRQTAHFDPYPAIPDRNDRRFHDRVSEGRIQCRTDASSRTLFVSDDRDALHDKIDSLQYGGNTSIEIGTKWAIGLLDPQMRSAVAALPDIDEGFRDRPFDYDRENSMKVLIIMTDGENTTQLSMKPAYSGSNLSDIWKGYDGSYLRFSVQSSDPSYYFVAGRNEWRRDPVGGSSAERMTWAEVWAEMPLAWHAYYARAEQVNSQYRQYVANDWYSKVLDSIGPNEKDDRLTALCSAIRDRDVVVFTIAFDISEGNSKLLKACATTPNHYYNVTGSQINYAFASIAGTINQLQLVE</sequence>
<proteinExistence type="predicted"/>
<evidence type="ECO:0000313" key="4">
    <source>
        <dbReference type="Proteomes" id="UP000193870"/>
    </source>
</evidence>
<evidence type="ECO:0000256" key="1">
    <source>
        <dbReference type="SAM" id="Phobius"/>
    </source>
</evidence>
<dbReference type="EMBL" id="FWFV01000001">
    <property type="protein sequence ID" value="SLN15719.1"/>
    <property type="molecule type" value="Genomic_DNA"/>
</dbReference>
<dbReference type="STRING" id="315423.SAMN04488020_101342"/>
<dbReference type="Proteomes" id="UP000193870">
    <property type="component" value="Unassembled WGS sequence"/>
</dbReference>
<evidence type="ECO:0000259" key="2">
    <source>
        <dbReference type="Pfam" id="PF13400"/>
    </source>
</evidence>
<dbReference type="SUPFAM" id="SSF53300">
    <property type="entry name" value="vWA-like"/>
    <property type="match status" value="1"/>
</dbReference>
<dbReference type="InterPro" id="IPR036465">
    <property type="entry name" value="vWFA_dom_sf"/>
</dbReference>
<feature type="domain" description="Putative Flp pilus-assembly TadG-like N-terminal" evidence="2">
    <location>
        <begin position="27"/>
        <end position="72"/>
    </location>
</feature>
<keyword evidence="4" id="KW-1185">Reference proteome</keyword>